<keyword evidence="1" id="KW-1133">Transmembrane helix</keyword>
<sequence length="120" mass="13354">MFEYANNGILVMGGIVFIFILFAMLLGAGSAMHKKEKFASKPMFIVMLVLIVIGIVHEGYSSKENAMSAYGAYDNDRVIKCSTLTTSYLVSKERGWSRYEEGFSKNDILLDIRSCSSGEE</sequence>
<proteinExistence type="predicted"/>
<organism evidence="2">
    <name type="scientific">hydrothermal vent metagenome</name>
    <dbReference type="NCBI Taxonomy" id="652676"/>
    <lineage>
        <taxon>unclassified sequences</taxon>
        <taxon>metagenomes</taxon>
        <taxon>ecological metagenomes</taxon>
    </lineage>
</organism>
<feature type="transmembrane region" description="Helical" evidence="1">
    <location>
        <begin position="6"/>
        <end position="26"/>
    </location>
</feature>
<name>A0A1W1CEQ1_9ZZZZ</name>
<evidence type="ECO:0000256" key="1">
    <source>
        <dbReference type="SAM" id="Phobius"/>
    </source>
</evidence>
<dbReference type="AlphaFoldDB" id="A0A1W1CEQ1"/>
<keyword evidence="1" id="KW-0472">Membrane</keyword>
<protein>
    <submittedName>
        <fullName evidence="2">Uncharacterized protein</fullName>
    </submittedName>
</protein>
<gene>
    <name evidence="2" type="ORF">MNB_SM-4-1676</name>
</gene>
<evidence type="ECO:0000313" key="2">
    <source>
        <dbReference type="EMBL" id="SFV64256.1"/>
    </source>
</evidence>
<reference evidence="2" key="1">
    <citation type="submission" date="2016-10" db="EMBL/GenBank/DDBJ databases">
        <authorList>
            <person name="de Groot N.N."/>
        </authorList>
    </citation>
    <scope>NUCLEOTIDE SEQUENCE</scope>
</reference>
<dbReference type="EMBL" id="FPHF01000075">
    <property type="protein sequence ID" value="SFV64256.1"/>
    <property type="molecule type" value="Genomic_DNA"/>
</dbReference>
<keyword evidence="1" id="KW-0812">Transmembrane</keyword>
<feature type="transmembrane region" description="Helical" evidence="1">
    <location>
        <begin position="38"/>
        <end position="57"/>
    </location>
</feature>
<accession>A0A1W1CEQ1</accession>